<dbReference type="HOGENOM" id="CLU_040154_0_0_9"/>
<dbReference type="AlphaFoldDB" id="F9VG20"/>
<protein>
    <submittedName>
        <fullName evidence="1">Hypothetical phage protein</fullName>
    </submittedName>
</protein>
<proteinExistence type="predicted"/>
<dbReference type="PATRIC" id="fig|420890.5.peg.1785"/>
<accession>F9VG20</accession>
<organism evidence="1 2">
    <name type="scientific">Lactococcus garvieae (strain Lg2)</name>
    <name type="common">Enterococcus seriolicida</name>
    <dbReference type="NCBI Taxonomy" id="420890"/>
    <lineage>
        <taxon>Bacteria</taxon>
        <taxon>Bacillati</taxon>
        <taxon>Bacillota</taxon>
        <taxon>Bacilli</taxon>
        <taxon>Lactobacillales</taxon>
        <taxon>Streptococcaceae</taxon>
        <taxon>Lactococcus</taxon>
    </lineage>
</organism>
<dbReference type="eggNOG" id="ENOG5032RW7">
    <property type="taxonomic scope" value="Bacteria"/>
</dbReference>
<reference evidence="1 2" key="1">
    <citation type="journal article" date="2011" name="PLoS ONE">
        <title>Complete genome sequence and comparative analysis of the fish pathogen Lactococcus garvieae.</title>
        <authorList>
            <person name="Morita H."/>
            <person name="Toh H."/>
            <person name="Oshima K."/>
            <person name="Yoshizaki M."/>
            <person name="Kawanishi M."/>
            <person name="Nakaya K."/>
            <person name="Suzuki T."/>
            <person name="Miyauchi E."/>
            <person name="Ishii Y."/>
            <person name="Tanabe S."/>
            <person name="Murakami M."/>
            <person name="Hattori M."/>
        </authorList>
    </citation>
    <scope>NUCLEOTIDE SEQUENCE [LARGE SCALE GENOMIC DNA]</scope>
    <source>
        <strain evidence="1 2">Lg2</strain>
    </source>
</reference>
<keyword evidence="2" id="KW-1185">Reference proteome</keyword>
<name>F9VG20_LACGL</name>
<gene>
    <name evidence="1" type="ordered locus">LCGL_1811</name>
</gene>
<dbReference type="STRING" id="420890.LCGL_1811"/>
<dbReference type="EMBL" id="AP009333">
    <property type="protein sequence ID" value="BAK61271.1"/>
    <property type="molecule type" value="Genomic_DNA"/>
</dbReference>
<sequence length="578" mass="66670">MDGEFRGDRVTGTNQRLEELEQQKEIRKILEKNLYQVKSLPWEQFDNVDSAEIPKALDLVHVLHNDVYEYPFIQITGAEKKRVKRPSLFLNNGLNAISVFYGETYTKERTTEDGSGKIEVITTGKNIPRYVRTILDYLFGTIAFQNNAMYLINDKQFQLLSEFEVSRRYKVGGKGNKFSTHELLEIIKFIHAHLELQPIKEIKTAVIACNDFQLDLQTKKLIPDRAIQENETYFKVFDCDWREVMDCSKTYDDYLDMVIDDSDSLHNAKLQPIYTMLVACREITKSRFFISKSGVRTGKGLRHKVISSIFDTKDIDLDALKGKMSDFAWASYDGGEMLLVTEAGEINRELERYLKILATESKRPARSIGQNYAEVNLTGVLAIDSNEAVLLSSDMNSRAVNIAFRDRPKGESTKERETIFKPYWETFTDQTKESASRTGKATAGLGALISSFLYWQTEDYQFNYRNVEMNNFNSETFEFDDVQVFILEERSKGLDVIYYGEYPELVQLLKETYQGKGKVEQRRRALFNIGWKQANRRIFVPNEQRYTSKKAFVISNESRAGKAMTAYLESLMGNSKPP</sequence>
<dbReference type="KEGG" id="lgv:LCGL_1811"/>
<evidence type="ECO:0000313" key="1">
    <source>
        <dbReference type="EMBL" id="BAK61271.1"/>
    </source>
</evidence>
<evidence type="ECO:0000313" key="2">
    <source>
        <dbReference type="Proteomes" id="UP000008520"/>
    </source>
</evidence>
<dbReference type="Proteomes" id="UP000008520">
    <property type="component" value="Chromosome"/>
</dbReference>